<accession>A0AAD2A6L1</accession>
<feature type="compositionally biased region" description="Polar residues" evidence="1">
    <location>
        <begin position="193"/>
        <end position="202"/>
    </location>
</feature>
<organism evidence="2 3">
    <name type="scientific">Fraxinus pennsylvanica</name>
    <dbReference type="NCBI Taxonomy" id="56036"/>
    <lineage>
        <taxon>Eukaryota</taxon>
        <taxon>Viridiplantae</taxon>
        <taxon>Streptophyta</taxon>
        <taxon>Embryophyta</taxon>
        <taxon>Tracheophyta</taxon>
        <taxon>Spermatophyta</taxon>
        <taxon>Magnoliopsida</taxon>
        <taxon>eudicotyledons</taxon>
        <taxon>Gunneridae</taxon>
        <taxon>Pentapetalae</taxon>
        <taxon>asterids</taxon>
        <taxon>lamiids</taxon>
        <taxon>Lamiales</taxon>
        <taxon>Oleaceae</taxon>
        <taxon>Oleeae</taxon>
        <taxon>Fraxinus</taxon>
    </lineage>
</organism>
<dbReference type="PANTHER" id="PTHR21277">
    <property type="entry name" value="TRANSCRIPTIONAL ADAPTER 1"/>
    <property type="match status" value="1"/>
</dbReference>
<evidence type="ECO:0000313" key="3">
    <source>
        <dbReference type="Proteomes" id="UP000834106"/>
    </source>
</evidence>
<gene>
    <name evidence="2" type="ORF">FPE_LOCUS28216</name>
</gene>
<dbReference type="Pfam" id="PF12767">
    <property type="entry name" value="SAGA-Tad1"/>
    <property type="match status" value="1"/>
</dbReference>
<feature type="region of interest" description="Disordered" evidence="1">
    <location>
        <begin position="168"/>
        <end position="207"/>
    </location>
</feature>
<dbReference type="CDD" id="cd22933">
    <property type="entry name" value="HFD_HFI1"/>
    <property type="match status" value="1"/>
</dbReference>
<feature type="compositionally biased region" description="Basic and acidic residues" evidence="1">
    <location>
        <begin position="130"/>
        <end position="140"/>
    </location>
</feature>
<dbReference type="InterPro" id="IPR024738">
    <property type="entry name" value="Hfi1/Tada1"/>
</dbReference>
<dbReference type="GO" id="GO:0006357">
    <property type="term" value="P:regulation of transcription by RNA polymerase II"/>
    <property type="evidence" value="ECO:0007669"/>
    <property type="project" value="TreeGrafter"/>
</dbReference>
<protein>
    <recommendedName>
        <fullName evidence="4">Transcriptional coactivator Hfi1/Transcriptional adapter 1</fullName>
    </recommendedName>
</protein>
<name>A0AAD2A6L1_9LAMI</name>
<dbReference type="Proteomes" id="UP000834106">
    <property type="component" value="Chromosome 17"/>
</dbReference>
<dbReference type="EMBL" id="OU503052">
    <property type="protein sequence ID" value="CAI9780786.1"/>
    <property type="molecule type" value="Genomic_DNA"/>
</dbReference>
<evidence type="ECO:0000313" key="2">
    <source>
        <dbReference type="EMBL" id="CAI9780786.1"/>
    </source>
</evidence>
<sequence length="417" mass="46647">MNSAPEMPVDRHCLRVDTSKLRLQIERRLGRQKAEKYFNLLNMFLSLKLSKREFDKLCIGLLGRENISLHNGLIRAIIKNASVAKTPPPKSSKAQAPLSVKVLNGYQRSSLQSICRDTFPQSPRKGRTPTPRDRKFKDRPSPLGPHGKTHNVVCEDTMPKVQEQQSATELLSLGSRPPVEVTSVEDGEEVEQSAGSPGTHSKSPLRAPLGISLTAGVTRKVLLNDSPPSETCFTTGELPNTSSLRKRLEQKLKTEGLTVSKDCAGLLNNGLDVYLKRLIKPCLDLSASRSEQHLPNKVSHQDMSGINKMGSTYVKKPNRSFSVSMLDFQVAMESNPRILGEDWPVWFEKVSLCASEYHMAEYKRTRILCIYLVAVNQVLHLVELLKYNFFQDDILLFSFRLVFCSLACGIISSGWPL</sequence>
<dbReference type="GO" id="GO:0000124">
    <property type="term" value="C:SAGA complex"/>
    <property type="evidence" value="ECO:0007669"/>
    <property type="project" value="TreeGrafter"/>
</dbReference>
<evidence type="ECO:0008006" key="4">
    <source>
        <dbReference type="Google" id="ProtNLM"/>
    </source>
</evidence>
<evidence type="ECO:0000256" key="1">
    <source>
        <dbReference type="SAM" id="MobiDB-lite"/>
    </source>
</evidence>
<reference evidence="2" key="1">
    <citation type="submission" date="2023-05" db="EMBL/GenBank/DDBJ databases">
        <authorList>
            <person name="Huff M."/>
        </authorList>
    </citation>
    <scope>NUCLEOTIDE SEQUENCE</scope>
</reference>
<keyword evidence="3" id="KW-1185">Reference proteome</keyword>
<dbReference type="GO" id="GO:0003713">
    <property type="term" value="F:transcription coactivator activity"/>
    <property type="evidence" value="ECO:0007669"/>
    <property type="project" value="TreeGrafter"/>
</dbReference>
<dbReference type="AlphaFoldDB" id="A0AAD2A6L1"/>
<proteinExistence type="predicted"/>
<feature type="region of interest" description="Disordered" evidence="1">
    <location>
        <begin position="113"/>
        <end position="152"/>
    </location>
</feature>
<dbReference type="PANTHER" id="PTHR21277:SF29">
    <property type="entry name" value="TRANSCRIPTIONAL REGULATOR OF RNA POLII, SAGA, SUBUNIT"/>
    <property type="match status" value="1"/>
</dbReference>